<proteinExistence type="inferred from homology"/>
<dbReference type="SUPFAM" id="SSF54637">
    <property type="entry name" value="Thioesterase/thiol ester dehydrase-isomerase"/>
    <property type="match status" value="1"/>
</dbReference>
<evidence type="ECO:0000313" key="7">
    <source>
        <dbReference type="Proteomes" id="UP000321574"/>
    </source>
</evidence>
<evidence type="ECO:0000256" key="2">
    <source>
        <dbReference type="ARBA" id="ARBA00022801"/>
    </source>
</evidence>
<dbReference type="OrthoDB" id="9791628at2"/>
<dbReference type="GO" id="GO:0009062">
    <property type="term" value="P:fatty acid catabolic process"/>
    <property type="evidence" value="ECO:0007669"/>
    <property type="project" value="TreeGrafter"/>
</dbReference>
<accession>A0A5C8NZY9</accession>
<keyword evidence="2 3" id="KW-0378">Hydrolase</keyword>
<evidence type="ECO:0000259" key="5">
    <source>
        <dbReference type="PROSITE" id="PS51770"/>
    </source>
</evidence>
<dbReference type="PANTHER" id="PTHR11049">
    <property type="entry name" value="ACYL COENZYME A THIOESTER HYDROLASE"/>
    <property type="match status" value="1"/>
</dbReference>
<reference evidence="6 7" key="1">
    <citation type="submission" date="2019-06" db="EMBL/GenBank/DDBJ databases">
        <title>Cerasibacillus sp. nov., isolated from maize field.</title>
        <authorList>
            <person name="Lin S.-Y."/>
            <person name="Tsai C.-F."/>
            <person name="Young C.-C."/>
        </authorList>
    </citation>
    <scope>NUCLEOTIDE SEQUENCE [LARGE SCALE GENOMIC DNA]</scope>
    <source>
        <strain evidence="6 7">CC-CFT480</strain>
    </source>
</reference>
<dbReference type="Pfam" id="PF03061">
    <property type="entry name" value="4HBT"/>
    <property type="match status" value="1"/>
</dbReference>
<protein>
    <submittedName>
        <fullName evidence="6">Acyl-CoA thioesterase</fullName>
    </submittedName>
</protein>
<dbReference type="AlphaFoldDB" id="A0A5C8NZY9"/>
<feature type="domain" description="HotDog ACOT-type" evidence="5">
    <location>
        <begin position="7"/>
        <end position="119"/>
    </location>
</feature>
<keyword evidence="7" id="KW-1185">Reference proteome</keyword>
<dbReference type="Proteomes" id="UP000321574">
    <property type="component" value="Unassembled WGS sequence"/>
</dbReference>
<dbReference type="CDD" id="cd03442">
    <property type="entry name" value="BFIT_BACH"/>
    <property type="match status" value="1"/>
</dbReference>
<evidence type="ECO:0000256" key="1">
    <source>
        <dbReference type="ARBA" id="ARBA00010458"/>
    </source>
</evidence>
<gene>
    <name evidence="6" type="ORF">FHP05_04100</name>
</gene>
<dbReference type="GO" id="GO:0005829">
    <property type="term" value="C:cytosol"/>
    <property type="evidence" value="ECO:0007669"/>
    <property type="project" value="TreeGrafter"/>
</dbReference>
<feature type="region of interest" description="Disordered" evidence="4">
    <location>
        <begin position="125"/>
        <end position="171"/>
    </location>
</feature>
<organism evidence="6 7">
    <name type="scientific">Cerasibacillus terrae</name>
    <dbReference type="NCBI Taxonomy" id="2498845"/>
    <lineage>
        <taxon>Bacteria</taxon>
        <taxon>Bacillati</taxon>
        <taxon>Bacillota</taxon>
        <taxon>Bacilli</taxon>
        <taxon>Bacillales</taxon>
        <taxon>Bacillaceae</taxon>
        <taxon>Cerasibacillus</taxon>
    </lineage>
</organism>
<dbReference type="EMBL" id="VDUW01000002">
    <property type="protein sequence ID" value="TXL66575.1"/>
    <property type="molecule type" value="Genomic_DNA"/>
</dbReference>
<dbReference type="Gene3D" id="3.10.129.10">
    <property type="entry name" value="Hotdog Thioesterase"/>
    <property type="match status" value="1"/>
</dbReference>
<dbReference type="InterPro" id="IPR040170">
    <property type="entry name" value="Cytosol_ACT"/>
</dbReference>
<evidence type="ECO:0000256" key="4">
    <source>
        <dbReference type="SAM" id="MobiDB-lite"/>
    </source>
</evidence>
<sequence length="171" mass="18856">MNAKPCSNSLSVKLSQVMPPDTNPHGTLFGGKLMAYFDDVASIAAIRHARKNVVTASTDSFDFLAPVKAGNSICVEAYVTWTHKTSMEIFAKAVTEDLITGERQVCATAFLTFVAIDEDGRPSPVPAVYPETEQEKLLHEGAPKRAEERRERRKQSKGFADMFGTGYPWSR</sequence>
<name>A0A5C8NZY9_9BACI</name>
<dbReference type="PANTHER" id="PTHR11049:SF24">
    <property type="entry name" value="CYTOSOLIC ACYL COENZYME A THIOESTER HYDROLASE"/>
    <property type="match status" value="1"/>
</dbReference>
<feature type="compositionally biased region" description="Basic and acidic residues" evidence="4">
    <location>
        <begin position="133"/>
        <end position="150"/>
    </location>
</feature>
<dbReference type="RefSeq" id="WP_147665975.1">
    <property type="nucleotide sequence ID" value="NZ_VDUW01000002.1"/>
</dbReference>
<dbReference type="GO" id="GO:0052816">
    <property type="term" value="F:long-chain fatty acyl-CoA hydrolase activity"/>
    <property type="evidence" value="ECO:0007669"/>
    <property type="project" value="TreeGrafter"/>
</dbReference>
<evidence type="ECO:0000256" key="3">
    <source>
        <dbReference type="PROSITE-ProRule" id="PRU01106"/>
    </source>
</evidence>
<comment type="caution">
    <text evidence="6">The sequence shown here is derived from an EMBL/GenBank/DDBJ whole genome shotgun (WGS) entry which is preliminary data.</text>
</comment>
<dbReference type="InterPro" id="IPR029069">
    <property type="entry name" value="HotDog_dom_sf"/>
</dbReference>
<comment type="similarity">
    <text evidence="1">Belongs to the acyl coenzyme A hydrolase family.</text>
</comment>
<dbReference type="PROSITE" id="PS51770">
    <property type="entry name" value="HOTDOG_ACOT"/>
    <property type="match status" value="1"/>
</dbReference>
<evidence type="ECO:0000313" key="6">
    <source>
        <dbReference type="EMBL" id="TXL66575.1"/>
    </source>
</evidence>
<dbReference type="GO" id="GO:0006637">
    <property type="term" value="P:acyl-CoA metabolic process"/>
    <property type="evidence" value="ECO:0007669"/>
    <property type="project" value="TreeGrafter"/>
</dbReference>
<dbReference type="InterPro" id="IPR006683">
    <property type="entry name" value="Thioestr_dom"/>
</dbReference>
<dbReference type="InterPro" id="IPR033120">
    <property type="entry name" value="HOTDOG_ACOT"/>
</dbReference>